<sequence length="101" mass="11847">MNKVEVIYALPNEQISFFVEFEENITAKQAIEKSGILDKYSELELENLKLGVYSEMIDLNAELKHKDRLEIYRDLTIDPKQARMIRAEQKRKREGIKLFGA</sequence>
<evidence type="ECO:0000313" key="4">
    <source>
        <dbReference type="Proteomes" id="UP000182521"/>
    </source>
</evidence>
<dbReference type="InterPro" id="IPR037021">
    <property type="entry name" value="RnfH_sf"/>
</dbReference>
<dbReference type="OrthoDB" id="9796575at2"/>
<organism evidence="3 4">
    <name type="scientific">Francisella frigiditurris</name>
    <dbReference type="NCBI Taxonomy" id="1542390"/>
    <lineage>
        <taxon>Bacteria</taxon>
        <taxon>Pseudomonadati</taxon>
        <taxon>Pseudomonadota</taxon>
        <taxon>Gammaproteobacteria</taxon>
        <taxon>Thiotrichales</taxon>
        <taxon>Francisellaceae</taxon>
        <taxon>Francisella</taxon>
    </lineage>
</organism>
<dbReference type="InterPro" id="IPR005346">
    <property type="entry name" value="RnfH"/>
</dbReference>
<keyword evidence="4" id="KW-1185">Reference proteome</keyword>
<proteinExistence type="inferred from homology"/>
<gene>
    <name evidence="3" type="ORF">KX01_1637</name>
</gene>
<evidence type="ECO:0000313" key="3">
    <source>
        <dbReference type="EMBL" id="APC97919.1"/>
    </source>
</evidence>
<comment type="similarity">
    <text evidence="1 2">Belongs to the UPF0125 (RnfH) family.</text>
</comment>
<accession>A0A1J0KW23</accession>
<dbReference type="NCBIfam" id="NF002490">
    <property type="entry name" value="PRK01777.1"/>
    <property type="match status" value="1"/>
</dbReference>
<evidence type="ECO:0000256" key="1">
    <source>
        <dbReference type="ARBA" id="ARBA00010645"/>
    </source>
</evidence>
<dbReference type="PANTHER" id="PTHR37483:SF1">
    <property type="entry name" value="UPF0125 PROTEIN RATB"/>
    <property type="match status" value="1"/>
</dbReference>
<dbReference type="PANTHER" id="PTHR37483">
    <property type="entry name" value="UPF0125 PROTEIN RATB"/>
    <property type="match status" value="1"/>
</dbReference>
<dbReference type="RefSeq" id="WP_071664506.1">
    <property type="nucleotide sequence ID" value="NZ_CP009654.1"/>
</dbReference>
<dbReference type="AlphaFoldDB" id="A0A1J0KW23"/>
<protein>
    <recommendedName>
        <fullName evidence="2">UPF0125 protein KX01_1637</fullName>
    </recommendedName>
</protein>
<dbReference type="HAMAP" id="MF_00460">
    <property type="entry name" value="UPF0125_RnfH"/>
    <property type="match status" value="1"/>
</dbReference>
<dbReference type="Pfam" id="PF03658">
    <property type="entry name" value="Ub-RnfH"/>
    <property type="match status" value="1"/>
</dbReference>
<evidence type="ECO:0000256" key="2">
    <source>
        <dbReference type="HAMAP-Rule" id="MF_00460"/>
    </source>
</evidence>
<dbReference type="STRING" id="1542390.KX01_1637"/>
<dbReference type="Gene3D" id="3.10.20.280">
    <property type="entry name" value="RnfH-like"/>
    <property type="match status" value="1"/>
</dbReference>
<dbReference type="SUPFAM" id="SSF54285">
    <property type="entry name" value="MoaD/ThiS"/>
    <property type="match status" value="1"/>
</dbReference>
<dbReference type="KEGG" id="frc:KX01_1637"/>
<dbReference type="EMBL" id="CP009654">
    <property type="protein sequence ID" value="APC97919.1"/>
    <property type="molecule type" value="Genomic_DNA"/>
</dbReference>
<name>A0A1J0KW23_9GAMM</name>
<dbReference type="Proteomes" id="UP000182521">
    <property type="component" value="Chromosome"/>
</dbReference>
<dbReference type="InterPro" id="IPR016155">
    <property type="entry name" value="Mopterin_synth/thiamin_S_b"/>
</dbReference>
<reference evidence="4" key="1">
    <citation type="submission" date="2014-10" db="EMBL/GenBank/DDBJ databases">
        <authorList>
            <person name="Kuske C.R."/>
            <person name="Challacombe J.F."/>
            <person name="Daligault H.E."/>
            <person name="Davenport K.W."/>
            <person name="Johnson S.L."/>
            <person name="Siddaramappa S."/>
            <person name="Petersen J.M."/>
        </authorList>
    </citation>
    <scope>NUCLEOTIDE SEQUENCE [LARGE SCALE GENOMIC DNA]</scope>
    <source>
        <strain evidence="4">CA97-1460</strain>
    </source>
</reference>